<dbReference type="Gene3D" id="1.20.120.530">
    <property type="entry name" value="GntR ligand-binding domain-like"/>
    <property type="match status" value="1"/>
</dbReference>
<dbReference type="RefSeq" id="WP_029220517.1">
    <property type="nucleotide sequence ID" value="NZ_CAWLZN010000001.1"/>
</dbReference>
<dbReference type="Proteomes" id="UP001199206">
    <property type="component" value="Unassembled WGS sequence"/>
</dbReference>
<dbReference type="SUPFAM" id="SSF46785">
    <property type="entry name" value="Winged helix' DNA-binding domain"/>
    <property type="match status" value="1"/>
</dbReference>
<dbReference type="InterPro" id="IPR036390">
    <property type="entry name" value="WH_DNA-bd_sf"/>
</dbReference>
<evidence type="ECO:0000256" key="2">
    <source>
        <dbReference type="ARBA" id="ARBA00023125"/>
    </source>
</evidence>
<dbReference type="SUPFAM" id="SSF48008">
    <property type="entry name" value="GntR ligand-binding domain-like"/>
    <property type="match status" value="1"/>
</dbReference>
<dbReference type="PRINTS" id="PR00035">
    <property type="entry name" value="HTHGNTR"/>
</dbReference>
<dbReference type="PANTHER" id="PTHR43537">
    <property type="entry name" value="TRANSCRIPTIONAL REGULATOR, GNTR FAMILY"/>
    <property type="match status" value="1"/>
</dbReference>
<dbReference type="CDD" id="cd07377">
    <property type="entry name" value="WHTH_GntR"/>
    <property type="match status" value="1"/>
</dbReference>
<dbReference type="PANTHER" id="PTHR43537:SF24">
    <property type="entry name" value="GLUCONATE OPERON TRANSCRIPTIONAL REPRESSOR"/>
    <property type="match status" value="1"/>
</dbReference>
<protein>
    <submittedName>
        <fullName evidence="5">GntR family transcriptional regulator</fullName>
    </submittedName>
</protein>
<keyword evidence="6" id="KW-1185">Reference proteome</keyword>
<evidence type="ECO:0000256" key="3">
    <source>
        <dbReference type="ARBA" id="ARBA00023163"/>
    </source>
</evidence>
<dbReference type="SMART" id="SM00895">
    <property type="entry name" value="FCD"/>
    <property type="match status" value="1"/>
</dbReference>
<dbReference type="SMART" id="SM00345">
    <property type="entry name" value="HTH_GNTR"/>
    <property type="match status" value="1"/>
</dbReference>
<evidence type="ECO:0000313" key="5">
    <source>
        <dbReference type="EMBL" id="MCC4619372.1"/>
    </source>
</evidence>
<evidence type="ECO:0000313" key="6">
    <source>
        <dbReference type="Proteomes" id="UP001199206"/>
    </source>
</evidence>
<evidence type="ECO:0000259" key="4">
    <source>
        <dbReference type="PROSITE" id="PS50949"/>
    </source>
</evidence>
<accession>A0ABS8HFC6</accession>
<dbReference type="InterPro" id="IPR036388">
    <property type="entry name" value="WH-like_DNA-bd_sf"/>
</dbReference>
<dbReference type="InterPro" id="IPR008920">
    <property type="entry name" value="TF_FadR/GntR_C"/>
</dbReference>
<dbReference type="Gene3D" id="1.10.10.10">
    <property type="entry name" value="Winged helix-like DNA-binding domain superfamily/Winged helix DNA-binding domain"/>
    <property type="match status" value="1"/>
</dbReference>
<gene>
    <name evidence="5" type="ORF">LL965_04485</name>
</gene>
<feature type="domain" description="HTH gntR-type" evidence="4">
    <location>
        <begin position="10"/>
        <end position="77"/>
    </location>
</feature>
<reference evidence="5 6" key="1">
    <citation type="submission" date="2021-10" db="EMBL/GenBank/DDBJ databases">
        <title>Genome sequencing of Xanthomonas strains from NCPPB.</title>
        <authorList>
            <person name="Hussein R."/>
            <person name="Harrison J."/>
            <person name="Studholme D.J."/>
            <person name="Vicente J."/>
            <person name="Grant M."/>
        </authorList>
    </citation>
    <scope>NUCLEOTIDE SEQUENCE [LARGE SCALE GENOMIC DNA]</scope>
    <source>
        <strain evidence="5 6">NCPPB 101</strain>
    </source>
</reference>
<keyword evidence="1" id="KW-0805">Transcription regulation</keyword>
<dbReference type="InterPro" id="IPR000524">
    <property type="entry name" value="Tscrpt_reg_HTH_GntR"/>
</dbReference>
<organism evidence="5 6">
    <name type="scientific">Xanthomonas cassavae CFBP 4642</name>
    <dbReference type="NCBI Taxonomy" id="1219375"/>
    <lineage>
        <taxon>Bacteria</taxon>
        <taxon>Pseudomonadati</taxon>
        <taxon>Pseudomonadota</taxon>
        <taxon>Gammaproteobacteria</taxon>
        <taxon>Lysobacterales</taxon>
        <taxon>Lysobacteraceae</taxon>
        <taxon>Xanthomonas</taxon>
    </lineage>
</organism>
<dbReference type="EMBL" id="JAJGQJ010000006">
    <property type="protein sequence ID" value="MCC4619372.1"/>
    <property type="molecule type" value="Genomic_DNA"/>
</dbReference>
<proteinExistence type="predicted"/>
<sequence>MNLRIDHTPVTLREKCQEKLRNAIITGYFPSGARLVERTLCEQLGVSRSVVREVIRYLQAEGLVEVRPQKGPIVAVLNWNVANQVYRIRMVMEQAAVADCVRNLTDESASEIMQACERLRLSYDSPKIANVLEASSALYETIFRVGNNPIAWEIVQRLNGRISRLRAMTMTHKAREKTGFERIRAICEAICVQRDDAAARDRVAEHIREAQAIAYTLLEGEPR</sequence>
<dbReference type="InterPro" id="IPR011711">
    <property type="entry name" value="GntR_C"/>
</dbReference>
<name>A0ABS8HFC6_9XANT</name>
<dbReference type="PROSITE" id="PS50949">
    <property type="entry name" value="HTH_GNTR"/>
    <property type="match status" value="1"/>
</dbReference>
<keyword evidence="2" id="KW-0238">DNA-binding</keyword>
<dbReference type="Pfam" id="PF07729">
    <property type="entry name" value="FCD"/>
    <property type="match status" value="1"/>
</dbReference>
<evidence type="ECO:0000256" key="1">
    <source>
        <dbReference type="ARBA" id="ARBA00023015"/>
    </source>
</evidence>
<comment type="caution">
    <text evidence="5">The sequence shown here is derived from an EMBL/GenBank/DDBJ whole genome shotgun (WGS) entry which is preliminary data.</text>
</comment>
<keyword evidence="3" id="KW-0804">Transcription</keyword>
<dbReference type="Pfam" id="PF00392">
    <property type="entry name" value="GntR"/>
    <property type="match status" value="1"/>
</dbReference>